<organism evidence="2 3">
    <name type="scientific">Edhazardia aedis (strain USNM 41457)</name>
    <name type="common">Microsporidian parasite</name>
    <dbReference type="NCBI Taxonomy" id="1003232"/>
    <lineage>
        <taxon>Eukaryota</taxon>
        <taxon>Fungi</taxon>
        <taxon>Fungi incertae sedis</taxon>
        <taxon>Microsporidia</taxon>
        <taxon>Edhazardia</taxon>
    </lineage>
</organism>
<sequence length="206" mass="24081">MNIFLKDFCFGVLMIICTILLILLYNIDTYKSDELSEEQFGDLIFYEILGFVWVYNRFNYENTIPSENENADNAVKNFEKAGSNNNCFQNFNQKNAQSLAYSAYSETFNNKVEISILEISNILLSQIEPSKLDNYCIHDIFCSFKKFDSRHLNMGDYIEISNSFMNMIKANPKIYSINIKNQKIFIAPIDHQKLKSKISFFLRPLK</sequence>
<name>J9D2D0_EDHAE</name>
<dbReference type="HOGENOM" id="CLU_1331942_0_0_1"/>
<proteinExistence type="predicted"/>
<keyword evidence="1" id="KW-0472">Membrane</keyword>
<gene>
    <name evidence="2" type="ORF">EDEG_03739</name>
</gene>
<dbReference type="EMBL" id="AFBI03000117">
    <property type="protein sequence ID" value="EJW01734.1"/>
    <property type="molecule type" value="Genomic_DNA"/>
</dbReference>
<dbReference type="AlphaFoldDB" id="J9D2D0"/>
<protein>
    <submittedName>
        <fullName evidence="2">Uncharacterized protein</fullName>
    </submittedName>
</protein>
<comment type="caution">
    <text evidence="2">The sequence shown here is derived from an EMBL/GenBank/DDBJ whole genome shotgun (WGS) entry which is preliminary data.</text>
</comment>
<evidence type="ECO:0000313" key="2">
    <source>
        <dbReference type="EMBL" id="EJW01734.1"/>
    </source>
</evidence>
<reference evidence="2 3" key="1">
    <citation type="submission" date="2011-08" db="EMBL/GenBank/DDBJ databases">
        <authorList>
            <person name="Liu Z.J."/>
            <person name="Shi F.L."/>
            <person name="Lu J.Q."/>
            <person name="Li M."/>
            <person name="Wang Z.L."/>
        </authorList>
    </citation>
    <scope>NUCLEOTIDE SEQUENCE [LARGE SCALE GENOMIC DNA]</scope>
    <source>
        <strain evidence="2 3">USNM 41457</strain>
    </source>
</reference>
<keyword evidence="3" id="KW-1185">Reference proteome</keyword>
<accession>J9D2D0</accession>
<dbReference type="VEuPathDB" id="MicrosporidiaDB:EDEG_03739"/>
<evidence type="ECO:0000313" key="3">
    <source>
        <dbReference type="Proteomes" id="UP000003163"/>
    </source>
</evidence>
<feature type="transmembrane region" description="Helical" evidence="1">
    <location>
        <begin position="7"/>
        <end position="27"/>
    </location>
</feature>
<keyword evidence="1" id="KW-1133">Transmembrane helix</keyword>
<keyword evidence="1" id="KW-0812">Transmembrane</keyword>
<reference evidence="3" key="2">
    <citation type="submission" date="2015-07" db="EMBL/GenBank/DDBJ databases">
        <title>Contrasting host-pathogen interactions and genome evolution in two generalist and specialist microsporidian pathogens of mosquitoes.</title>
        <authorList>
            <consortium name="The Broad Institute Genomics Platform"/>
            <consortium name="The Broad Institute Genome Sequencing Center for Infectious Disease"/>
            <person name="Cuomo C.A."/>
            <person name="Sanscrainte N.D."/>
            <person name="Goldberg J.M."/>
            <person name="Heiman D."/>
            <person name="Young S."/>
            <person name="Zeng Q."/>
            <person name="Becnel J.J."/>
            <person name="Birren B.W."/>
        </authorList>
    </citation>
    <scope>NUCLEOTIDE SEQUENCE [LARGE SCALE GENOMIC DNA]</scope>
    <source>
        <strain evidence="3">USNM 41457</strain>
    </source>
</reference>
<evidence type="ECO:0000256" key="1">
    <source>
        <dbReference type="SAM" id="Phobius"/>
    </source>
</evidence>
<dbReference type="Proteomes" id="UP000003163">
    <property type="component" value="Unassembled WGS sequence"/>
</dbReference>
<dbReference type="InParanoid" id="J9D2D0"/>